<reference evidence="2 3" key="1">
    <citation type="submission" date="2018-05" db="EMBL/GenBank/DDBJ databases">
        <title>Genome sequencing and assembly of the regulated plant pathogen Lachnellula willkommii and related sister species for the development of diagnostic species identification markers.</title>
        <authorList>
            <person name="Giroux E."/>
            <person name="Bilodeau G."/>
        </authorList>
    </citation>
    <scope>NUCLEOTIDE SEQUENCE [LARGE SCALE GENOMIC DNA]</scope>
    <source>
        <strain evidence="2 3">CBS 160.35</strain>
    </source>
</reference>
<proteinExistence type="predicted"/>
<dbReference type="SUPFAM" id="SSF50405">
    <property type="entry name" value="Actin-crosslinking proteins"/>
    <property type="match status" value="1"/>
</dbReference>
<organism evidence="2 3">
    <name type="scientific">Lachnellula occidentalis</name>
    <dbReference type="NCBI Taxonomy" id="215460"/>
    <lineage>
        <taxon>Eukaryota</taxon>
        <taxon>Fungi</taxon>
        <taxon>Dikarya</taxon>
        <taxon>Ascomycota</taxon>
        <taxon>Pezizomycotina</taxon>
        <taxon>Leotiomycetes</taxon>
        <taxon>Helotiales</taxon>
        <taxon>Lachnaceae</taxon>
        <taxon>Lachnellula</taxon>
    </lineage>
</organism>
<name>A0A8H8U3Z9_9HELO</name>
<keyword evidence="3" id="KW-1185">Reference proteome</keyword>
<gene>
    <name evidence="2" type="ORF">LOCC1_G008502</name>
</gene>
<dbReference type="PANTHER" id="PTHR39697:SF1">
    <property type="entry name" value="RICIN B LECTIN DOMAIN-CONTAINING PROTEIN"/>
    <property type="match status" value="1"/>
</dbReference>
<evidence type="ECO:0000256" key="1">
    <source>
        <dbReference type="SAM" id="MobiDB-lite"/>
    </source>
</evidence>
<accession>A0A8H8U3Z9</accession>
<sequence length="174" mass="18786">MGLDNVTSFSETDSSTAYTPPSSVAEATLDALDPLKHFAPSPGPTNSTFIIRCRSSGHVLTLLNGAILLAPPGGRATIHWTCVETKGWLGFQNYTSGKFLGYGEKHGLLRCVADRQQEWESFCVRLRPDGGYVLLMTDWERLLHVGMKMVGGVEALAKVGEGAESGIAWGFVKV</sequence>
<dbReference type="Proteomes" id="UP000443090">
    <property type="component" value="Unassembled WGS sequence"/>
</dbReference>
<dbReference type="AlphaFoldDB" id="A0A8H8U3Z9"/>
<dbReference type="PANTHER" id="PTHR39697">
    <property type="entry name" value="RICIN B LECTIN DOMAIN-CONTAINING PROTEIN-RELATED"/>
    <property type="match status" value="1"/>
</dbReference>
<dbReference type="InterPro" id="IPR008999">
    <property type="entry name" value="Actin-crosslinking"/>
</dbReference>
<comment type="caution">
    <text evidence="2">The sequence shown here is derived from an EMBL/GenBank/DDBJ whole genome shotgun (WGS) entry which is preliminary data.</text>
</comment>
<protein>
    <submittedName>
        <fullName evidence="2">Uncharacterized protein</fullName>
    </submittedName>
</protein>
<dbReference type="EMBL" id="QGMI01001481">
    <property type="protein sequence ID" value="TVY33078.1"/>
    <property type="molecule type" value="Genomic_DNA"/>
</dbReference>
<evidence type="ECO:0000313" key="3">
    <source>
        <dbReference type="Proteomes" id="UP000443090"/>
    </source>
</evidence>
<feature type="region of interest" description="Disordered" evidence="1">
    <location>
        <begin position="1"/>
        <end position="22"/>
    </location>
</feature>
<dbReference type="OrthoDB" id="5289641at2759"/>
<evidence type="ECO:0000313" key="2">
    <source>
        <dbReference type="EMBL" id="TVY33078.1"/>
    </source>
</evidence>